<evidence type="ECO:0000313" key="5">
    <source>
        <dbReference type="Proteomes" id="UP000217944"/>
    </source>
</evidence>
<dbReference type="CDD" id="cd03801">
    <property type="entry name" value="GT4_PimA-like"/>
    <property type="match status" value="1"/>
</dbReference>
<dbReference type="GO" id="GO:0016757">
    <property type="term" value="F:glycosyltransferase activity"/>
    <property type="evidence" value="ECO:0007669"/>
    <property type="project" value="InterPro"/>
</dbReference>
<dbReference type="AlphaFoldDB" id="A0A292YBC6"/>
<proteinExistence type="predicted"/>
<dbReference type="Pfam" id="PF00534">
    <property type="entry name" value="Glycos_transf_1"/>
    <property type="match status" value="1"/>
</dbReference>
<evidence type="ECO:0000259" key="2">
    <source>
        <dbReference type="Pfam" id="PF00534"/>
    </source>
</evidence>
<dbReference type="InterPro" id="IPR001296">
    <property type="entry name" value="Glyco_trans_1"/>
</dbReference>
<evidence type="ECO:0000313" key="4">
    <source>
        <dbReference type="EMBL" id="GAX86811.1"/>
    </source>
</evidence>
<dbReference type="PANTHER" id="PTHR46401">
    <property type="entry name" value="GLYCOSYLTRANSFERASE WBBK-RELATED"/>
    <property type="match status" value="1"/>
</dbReference>
<name>A0A292YBC6_9BACT</name>
<dbReference type="RefSeq" id="WP_172413474.1">
    <property type="nucleotide sequence ID" value="NZ_BDME01000001.1"/>
</dbReference>
<comment type="caution">
    <text evidence="4">The sequence shown here is derived from an EMBL/GenBank/DDBJ whole genome shotgun (WGS) entry which is preliminary data.</text>
</comment>
<reference evidence="4 5" key="1">
    <citation type="journal article" date="2017" name="Syst. Appl. Microbiol.">
        <title>Lebetimonas natsushimae sp. nov., a novel strictly anaerobic, moderately thermophilic chemoautotroph isolated from a deep-sea hydrothermal vent polychaete nest in the Mid-Okinawa Trough.</title>
        <authorList>
            <person name="Nagata R."/>
            <person name="Takaki Y."/>
            <person name="Tame A."/>
            <person name="Nunoura T."/>
            <person name="Muto H."/>
            <person name="Mino S."/>
            <person name="Sawayama S."/>
            <person name="Takai K."/>
            <person name="Nakagawa S."/>
        </authorList>
    </citation>
    <scope>NUCLEOTIDE SEQUENCE [LARGE SCALE GENOMIC DNA]</scope>
    <source>
        <strain evidence="4 5">HS1857</strain>
    </source>
</reference>
<feature type="domain" description="Glycosyltransferase subfamily 4-like N-terminal" evidence="3">
    <location>
        <begin position="94"/>
        <end position="149"/>
    </location>
</feature>
<evidence type="ECO:0000259" key="3">
    <source>
        <dbReference type="Pfam" id="PF13439"/>
    </source>
</evidence>
<organism evidence="4 5">
    <name type="scientific">Lebetimonas natsushimae</name>
    <dbReference type="NCBI Taxonomy" id="1936991"/>
    <lineage>
        <taxon>Bacteria</taxon>
        <taxon>Pseudomonadati</taxon>
        <taxon>Campylobacterota</taxon>
        <taxon>Epsilonproteobacteria</taxon>
        <taxon>Nautiliales</taxon>
        <taxon>Nautiliaceae</taxon>
        <taxon>Lebetimonas</taxon>
    </lineage>
</organism>
<dbReference type="SUPFAM" id="SSF53756">
    <property type="entry name" value="UDP-Glycosyltransferase/glycogen phosphorylase"/>
    <property type="match status" value="1"/>
</dbReference>
<dbReference type="Pfam" id="PF13439">
    <property type="entry name" value="Glyco_transf_4"/>
    <property type="match status" value="1"/>
</dbReference>
<keyword evidence="1 4" id="KW-0808">Transferase</keyword>
<dbReference type="Proteomes" id="UP000217944">
    <property type="component" value="Unassembled WGS sequence"/>
</dbReference>
<dbReference type="PANTHER" id="PTHR46401:SF2">
    <property type="entry name" value="GLYCOSYLTRANSFERASE WBBK-RELATED"/>
    <property type="match status" value="1"/>
</dbReference>
<accession>A0A292YBC6</accession>
<dbReference type="EMBL" id="BDME01000001">
    <property type="protein sequence ID" value="GAX86811.1"/>
    <property type="molecule type" value="Genomic_DNA"/>
</dbReference>
<dbReference type="InterPro" id="IPR028098">
    <property type="entry name" value="Glyco_trans_4-like_N"/>
</dbReference>
<keyword evidence="5" id="KW-1185">Reference proteome</keyword>
<evidence type="ECO:0000256" key="1">
    <source>
        <dbReference type="ARBA" id="ARBA00022679"/>
    </source>
</evidence>
<protein>
    <submittedName>
        <fullName evidence="4">UDP-glucose:(Heptosyl)LPS alpha-1,3-glucosyltransferase</fullName>
    </submittedName>
</protein>
<feature type="domain" description="Glycosyl transferase family 1" evidence="2">
    <location>
        <begin position="156"/>
        <end position="314"/>
    </location>
</feature>
<gene>
    <name evidence="4" type="ORF">LNAT_P0106</name>
</gene>
<dbReference type="Gene3D" id="3.40.50.2000">
    <property type="entry name" value="Glycogen Phosphorylase B"/>
    <property type="match status" value="2"/>
</dbReference>
<sequence length="337" mass="39406">MKITFLRLKKNPFGGAERYLERLSNELKKENIDFEIINCSCPKFIPGFLKAIWFNVQVCLNKKDKFYFSLERITCPDIYRAGDGVHRAFLEIKKSFNPLHFVYLFIEKRMFKNAKKIIANSKMVKNQIIKYYGIDENKIKVIYNGIPLKEKVDFSDIKKEFNLNNEKIILFVGSGFERKGVKKAIDIVSNIKGNFKFIVVGKEKNISFYKNYAKEKGVNAIFTGPRGDVDKFFGVADIFLFPTKYEPFSNVVLEAMNFECVIFTTKQNGASEILPEFNVMENPNDLSVVEKINILFKNDKILEEKKREMKEISKQFSIEKNVRETIKVINEIFKKRY</sequence>